<evidence type="ECO:0000313" key="7">
    <source>
        <dbReference type="EMBL" id="CAJ0580881.1"/>
    </source>
</evidence>
<organism evidence="7 8">
    <name type="scientific">Mesorhabditis spiculigera</name>
    <dbReference type="NCBI Taxonomy" id="96644"/>
    <lineage>
        <taxon>Eukaryota</taxon>
        <taxon>Metazoa</taxon>
        <taxon>Ecdysozoa</taxon>
        <taxon>Nematoda</taxon>
        <taxon>Chromadorea</taxon>
        <taxon>Rhabditida</taxon>
        <taxon>Rhabditina</taxon>
        <taxon>Rhabditomorpha</taxon>
        <taxon>Rhabditoidea</taxon>
        <taxon>Rhabditidae</taxon>
        <taxon>Mesorhabditinae</taxon>
        <taxon>Mesorhabditis</taxon>
    </lineage>
</organism>
<dbReference type="PANTHER" id="PTHR46037">
    <property type="entry name" value="PROTEIN ENHANCER OF SEVENLESS 2B"/>
    <property type="match status" value="1"/>
</dbReference>
<dbReference type="Gene3D" id="3.30.505.10">
    <property type="entry name" value="SH2 domain"/>
    <property type="match status" value="1"/>
</dbReference>
<feature type="non-terminal residue" evidence="7">
    <location>
        <position position="222"/>
    </location>
</feature>
<dbReference type="Proteomes" id="UP001177023">
    <property type="component" value="Unassembled WGS sequence"/>
</dbReference>
<dbReference type="SUPFAM" id="SSF55550">
    <property type="entry name" value="SH2 domain"/>
    <property type="match status" value="1"/>
</dbReference>
<dbReference type="SMART" id="SM00326">
    <property type="entry name" value="SH3"/>
    <property type="match status" value="2"/>
</dbReference>
<dbReference type="PROSITE" id="PS50002">
    <property type="entry name" value="SH3"/>
    <property type="match status" value="2"/>
</dbReference>
<dbReference type="PROSITE" id="PS50001">
    <property type="entry name" value="SH2"/>
    <property type="match status" value="1"/>
</dbReference>
<gene>
    <name evidence="7" type="ORF">MSPICULIGERA_LOCUS19056</name>
</gene>
<evidence type="ECO:0000256" key="4">
    <source>
        <dbReference type="PROSITE-ProRule" id="PRU00192"/>
    </source>
</evidence>
<feature type="domain" description="SH3" evidence="6">
    <location>
        <begin position="159"/>
        <end position="218"/>
    </location>
</feature>
<dbReference type="Pfam" id="PF00017">
    <property type="entry name" value="SH2"/>
    <property type="match status" value="1"/>
</dbReference>
<evidence type="ECO:0000256" key="1">
    <source>
        <dbReference type="ARBA" id="ARBA00022443"/>
    </source>
</evidence>
<keyword evidence="1 4" id="KW-0728">SH3 domain</keyword>
<name>A0AA36D564_9BILA</name>
<sequence>MEAEVEYEFRANEPDELSLEKGELIKILSRDEDPFWFKAEKDGVQGFVPSNYIKMRDHPWYLGKISRRDAEALLNTAGTANGTFLVRHSESSAGDFSISVKFNGASGETGVQHFKILHDADGKYFIWDTRFVSINQLINYHRTASISRTEVILLRDIEVEATFVQALFDFQPQEEGELAFKRGDIIKLLSRDDENWWEGKLNEQTGMFPSNYVCPFNRTTAQ</sequence>
<dbReference type="InterPro" id="IPR036860">
    <property type="entry name" value="SH2_dom_sf"/>
</dbReference>
<keyword evidence="8" id="KW-1185">Reference proteome</keyword>
<dbReference type="EMBL" id="CATQJA010002662">
    <property type="protein sequence ID" value="CAJ0580881.1"/>
    <property type="molecule type" value="Genomic_DNA"/>
</dbReference>
<dbReference type="InterPro" id="IPR036028">
    <property type="entry name" value="SH3-like_dom_sf"/>
</dbReference>
<accession>A0AA36D564</accession>
<proteinExistence type="predicted"/>
<dbReference type="AlphaFoldDB" id="A0AA36D564"/>
<evidence type="ECO:0000313" key="8">
    <source>
        <dbReference type="Proteomes" id="UP001177023"/>
    </source>
</evidence>
<evidence type="ECO:0000256" key="2">
    <source>
        <dbReference type="ARBA" id="ARBA00022999"/>
    </source>
</evidence>
<dbReference type="CDD" id="cd11805">
    <property type="entry name" value="SH3_GRB2_like_C"/>
    <property type="match status" value="1"/>
</dbReference>
<evidence type="ECO:0000259" key="5">
    <source>
        <dbReference type="PROSITE" id="PS50001"/>
    </source>
</evidence>
<dbReference type="FunFam" id="2.30.30.40:FF:000067">
    <property type="entry name" value="Growth factor receptor-bound protein 2"/>
    <property type="match status" value="1"/>
</dbReference>
<dbReference type="CDD" id="cd09941">
    <property type="entry name" value="SH2_Grb2_like"/>
    <property type="match status" value="1"/>
</dbReference>
<dbReference type="Gene3D" id="2.30.30.40">
    <property type="entry name" value="SH3 Domains"/>
    <property type="match status" value="2"/>
</dbReference>
<dbReference type="InterPro" id="IPR001452">
    <property type="entry name" value="SH3_domain"/>
</dbReference>
<dbReference type="PRINTS" id="PR00401">
    <property type="entry name" value="SH2DOMAIN"/>
</dbReference>
<dbReference type="PRINTS" id="PR00452">
    <property type="entry name" value="SH3DOMAIN"/>
</dbReference>
<reference evidence="7" key="1">
    <citation type="submission" date="2023-06" db="EMBL/GenBank/DDBJ databases">
        <authorList>
            <person name="Delattre M."/>
        </authorList>
    </citation>
    <scope>NUCLEOTIDE SEQUENCE</scope>
    <source>
        <strain evidence="7">AF72</strain>
    </source>
</reference>
<evidence type="ECO:0000259" key="6">
    <source>
        <dbReference type="PROSITE" id="PS50002"/>
    </source>
</evidence>
<feature type="domain" description="SH2" evidence="5">
    <location>
        <begin position="60"/>
        <end position="157"/>
    </location>
</feature>
<dbReference type="InterPro" id="IPR043539">
    <property type="entry name" value="Grb2-like"/>
</dbReference>
<feature type="domain" description="SH3" evidence="6">
    <location>
        <begin position="1"/>
        <end position="58"/>
    </location>
</feature>
<dbReference type="SMART" id="SM00252">
    <property type="entry name" value="SH2"/>
    <property type="match status" value="1"/>
</dbReference>
<evidence type="ECO:0000256" key="3">
    <source>
        <dbReference type="PROSITE-ProRule" id="PRU00191"/>
    </source>
</evidence>
<keyword evidence="2 3" id="KW-0727">SH2 domain</keyword>
<dbReference type="PRINTS" id="PR00499">
    <property type="entry name" value="P67PHOX"/>
</dbReference>
<dbReference type="SUPFAM" id="SSF50044">
    <property type="entry name" value="SH3-domain"/>
    <property type="match status" value="2"/>
</dbReference>
<dbReference type="InterPro" id="IPR000980">
    <property type="entry name" value="SH2"/>
</dbReference>
<dbReference type="Pfam" id="PF00018">
    <property type="entry name" value="SH3_1"/>
    <property type="match status" value="2"/>
</dbReference>
<protein>
    <submittedName>
        <fullName evidence="7">Uncharacterized protein</fullName>
    </submittedName>
</protein>
<comment type="caution">
    <text evidence="7">The sequence shown here is derived from an EMBL/GenBank/DDBJ whole genome shotgun (WGS) entry which is preliminary data.</text>
</comment>